<feature type="transmembrane region" description="Helical" evidence="8">
    <location>
        <begin position="344"/>
        <end position="362"/>
    </location>
</feature>
<dbReference type="SUPFAM" id="SSF53850">
    <property type="entry name" value="Periplasmic binding protein-like II"/>
    <property type="match status" value="1"/>
</dbReference>
<feature type="transmembrane region" description="Helical" evidence="8">
    <location>
        <begin position="526"/>
        <end position="546"/>
    </location>
</feature>
<evidence type="ECO:0000256" key="3">
    <source>
        <dbReference type="ARBA" id="ARBA00022692"/>
    </source>
</evidence>
<evidence type="ECO:0000256" key="5">
    <source>
        <dbReference type="ARBA" id="ARBA00023136"/>
    </source>
</evidence>
<keyword evidence="10" id="KW-1185">Reference proteome</keyword>
<keyword evidence="2" id="KW-1003">Cell membrane</keyword>
<keyword evidence="5 8" id="KW-0472">Membrane</keyword>
<accession>A0AAW1TJP5</accession>
<dbReference type="EMBL" id="JARQZJ010000002">
    <property type="protein sequence ID" value="KAK9870085.1"/>
    <property type="molecule type" value="Genomic_DNA"/>
</dbReference>
<evidence type="ECO:0000256" key="7">
    <source>
        <dbReference type="ARBA" id="ARBA00023180"/>
    </source>
</evidence>
<evidence type="ECO:0000256" key="1">
    <source>
        <dbReference type="ARBA" id="ARBA00004651"/>
    </source>
</evidence>
<name>A0AAW1TJP5_9CUCU</name>
<dbReference type="PANTHER" id="PTHR42643:SF30">
    <property type="entry name" value="IONOTROPIC RECEPTOR 40A-RELATED"/>
    <property type="match status" value="1"/>
</dbReference>
<evidence type="ECO:0008006" key="11">
    <source>
        <dbReference type="Google" id="ProtNLM"/>
    </source>
</evidence>
<organism evidence="9 10">
    <name type="scientific">Henosepilachna vigintioctopunctata</name>
    <dbReference type="NCBI Taxonomy" id="420089"/>
    <lineage>
        <taxon>Eukaryota</taxon>
        <taxon>Metazoa</taxon>
        <taxon>Ecdysozoa</taxon>
        <taxon>Arthropoda</taxon>
        <taxon>Hexapoda</taxon>
        <taxon>Insecta</taxon>
        <taxon>Pterygota</taxon>
        <taxon>Neoptera</taxon>
        <taxon>Endopterygota</taxon>
        <taxon>Coleoptera</taxon>
        <taxon>Polyphaga</taxon>
        <taxon>Cucujiformia</taxon>
        <taxon>Coccinelloidea</taxon>
        <taxon>Coccinellidae</taxon>
        <taxon>Epilachninae</taxon>
        <taxon>Epilachnini</taxon>
        <taxon>Henosepilachna</taxon>
    </lineage>
</organism>
<evidence type="ECO:0000256" key="4">
    <source>
        <dbReference type="ARBA" id="ARBA00022989"/>
    </source>
</evidence>
<sequence length="552" mass="64531">MINVKIALKSSKILFCINTILKLYTSPSDHVATLNTDFVLDVPVFNDFPVPDRLLEKYPFSPHVYVADLKNINLRGTLEDLKEKYQLNSRAKFIIITENVSTDITEVLAEYFIVNVALINPILGKISTYFPYKHKSLNDIDTEIIEVGNCLDFQTNRSLKSPLFEEKIPEVWNHASIKMCLMYEPPYSMCDDCENKGISASIFDEVIRLMNMTAKWRMLEFPESAKFVQYYYTYMHTNKHCDIHVGLLADYFYDHTIFYVFDEIYFLAPSPELIPRWQYLLRALTVEIWICWIITILVFSCLWVIIRRIHGFLHGPKVAMEVIWTNIEYFIEHSHNISSRMPSLKILFLSIFLLSYLMNMIFKCNFNYILTGINFQESIDSVTDIIKRGMTVGVLTEDFLFASDEKVRKYFETHITVCNYSYYCFDQTAYKKNLISYQSLRFYKYVQDSYLDEDGIPLMRLIKPHHVTVWLCGILPLGHPIRNPVNKYLSYLDAHGFTNLILSKYDVMEVQAPSNFKARRLSFEHILAPSVILLIGIILGLISFVLEITHYI</sequence>
<evidence type="ECO:0000313" key="9">
    <source>
        <dbReference type="EMBL" id="KAK9870085.1"/>
    </source>
</evidence>
<evidence type="ECO:0000256" key="6">
    <source>
        <dbReference type="ARBA" id="ARBA00023170"/>
    </source>
</evidence>
<dbReference type="GO" id="GO:0005886">
    <property type="term" value="C:plasma membrane"/>
    <property type="evidence" value="ECO:0007669"/>
    <property type="project" value="UniProtKB-SubCell"/>
</dbReference>
<evidence type="ECO:0000256" key="2">
    <source>
        <dbReference type="ARBA" id="ARBA00022475"/>
    </source>
</evidence>
<evidence type="ECO:0000256" key="8">
    <source>
        <dbReference type="SAM" id="Phobius"/>
    </source>
</evidence>
<protein>
    <recommendedName>
        <fullName evidence="11">Ionotropic receptor</fullName>
    </recommendedName>
</protein>
<reference evidence="9 10" key="1">
    <citation type="submission" date="2023-03" db="EMBL/GenBank/DDBJ databases">
        <title>Genome insight into feeding habits of ladybird beetles.</title>
        <authorList>
            <person name="Li H.-S."/>
            <person name="Huang Y.-H."/>
            <person name="Pang H."/>
        </authorList>
    </citation>
    <scope>NUCLEOTIDE SEQUENCE [LARGE SCALE GENOMIC DNA]</scope>
    <source>
        <strain evidence="9">SYSU_2023b</strain>
        <tissue evidence="9">Whole body</tissue>
    </source>
</reference>
<proteinExistence type="predicted"/>
<dbReference type="InterPro" id="IPR052192">
    <property type="entry name" value="Insect_Ionotropic_Sensory_Rcpt"/>
</dbReference>
<feature type="transmembrane region" description="Helical" evidence="8">
    <location>
        <begin position="286"/>
        <end position="306"/>
    </location>
</feature>
<comment type="subcellular location">
    <subcellularLocation>
        <location evidence="1">Cell membrane</location>
        <topology evidence="1">Multi-pass membrane protein</topology>
    </subcellularLocation>
</comment>
<dbReference type="PANTHER" id="PTHR42643">
    <property type="entry name" value="IONOTROPIC RECEPTOR 20A-RELATED"/>
    <property type="match status" value="1"/>
</dbReference>
<keyword evidence="4 8" id="KW-1133">Transmembrane helix</keyword>
<gene>
    <name evidence="9" type="ORF">WA026_006180</name>
</gene>
<keyword evidence="3 8" id="KW-0812">Transmembrane</keyword>
<keyword evidence="7" id="KW-0325">Glycoprotein</keyword>
<dbReference type="Proteomes" id="UP001431783">
    <property type="component" value="Unassembled WGS sequence"/>
</dbReference>
<keyword evidence="6" id="KW-0675">Receptor</keyword>
<evidence type="ECO:0000313" key="10">
    <source>
        <dbReference type="Proteomes" id="UP001431783"/>
    </source>
</evidence>
<dbReference type="AlphaFoldDB" id="A0AAW1TJP5"/>
<comment type="caution">
    <text evidence="9">The sequence shown here is derived from an EMBL/GenBank/DDBJ whole genome shotgun (WGS) entry which is preliminary data.</text>
</comment>